<keyword evidence="5 7" id="KW-0503">Monooxygenase</keyword>
<keyword evidence="4 6" id="KW-0408">Iron</keyword>
<keyword evidence="3 7" id="KW-0560">Oxidoreductase</keyword>
<proteinExistence type="inferred from homology"/>
<dbReference type="EC" id="1.14.-.-" evidence="8"/>
<evidence type="ECO:0000256" key="5">
    <source>
        <dbReference type="ARBA" id="ARBA00023033"/>
    </source>
</evidence>
<dbReference type="PANTHER" id="PTHR47947">
    <property type="entry name" value="CYTOCHROME P450 82C3-RELATED"/>
    <property type="match status" value="1"/>
</dbReference>
<reference evidence="8" key="1">
    <citation type="submission" date="2014-07" db="EMBL/GenBank/DDBJ databases">
        <title>Identification of a novel salt tolerance gene in wild soybean by whole-genome sequencing.</title>
        <authorList>
            <person name="Lam H.-M."/>
            <person name="Qi X."/>
            <person name="Li M.-W."/>
            <person name="Liu X."/>
            <person name="Xie M."/>
            <person name="Ni M."/>
            <person name="Xu X."/>
        </authorList>
    </citation>
    <scope>NUCLEOTIDE SEQUENCE [LARGE SCALE GENOMIC DNA]</scope>
    <source>
        <tissue evidence="8">Root</tissue>
    </source>
</reference>
<evidence type="ECO:0000256" key="4">
    <source>
        <dbReference type="ARBA" id="ARBA00023004"/>
    </source>
</evidence>
<name>A0A0B2PVK0_GLYSO</name>
<protein>
    <submittedName>
        <fullName evidence="8">Cytochrome P450 82C2</fullName>
        <ecNumber evidence="8">1.14.-.-</ecNumber>
    </submittedName>
</protein>
<dbReference type="InterPro" id="IPR017972">
    <property type="entry name" value="Cyt_P450_CS"/>
</dbReference>
<evidence type="ECO:0000313" key="9">
    <source>
        <dbReference type="EMBL" id="KHN32067.1"/>
    </source>
</evidence>
<keyword evidence="1 6" id="KW-0349">Heme</keyword>
<dbReference type="GO" id="GO:0016705">
    <property type="term" value="F:oxidoreductase activity, acting on paired donors, with incorporation or reduction of molecular oxygen"/>
    <property type="evidence" value="ECO:0007669"/>
    <property type="project" value="InterPro"/>
</dbReference>
<feature type="binding site" description="axial binding residue" evidence="6">
    <location>
        <position position="68"/>
    </location>
    <ligand>
        <name>heme</name>
        <dbReference type="ChEBI" id="CHEBI:30413"/>
    </ligand>
    <ligandPart>
        <name>Fe</name>
        <dbReference type="ChEBI" id="CHEBI:18248"/>
    </ligandPart>
</feature>
<dbReference type="EMBL" id="KN650313">
    <property type="protein sequence ID" value="KHN32067.1"/>
    <property type="molecule type" value="Genomic_DNA"/>
</dbReference>
<organism evidence="8">
    <name type="scientific">Glycine soja</name>
    <name type="common">Wild soybean</name>
    <dbReference type="NCBI Taxonomy" id="3848"/>
    <lineage>
        <taxon>Eukaryota</taxon>
        <taxon>Viridiplantae</taxon>
        <taxon>Streptophyta</taxon>
        <taxon>Embryophyta</taxon>
        <taxon>Tracheophyta</taxon>
        <taxon>Spermatophyta</taxon>
        <taxon>Magnoliopsida</taxon>
        <taxon>eudicotyledons</taxon>
        <taxon>Gunneridae</taxon>
        <taxon>Pentapetalae</taxon>
        <taxon>rosids</taxon>
        <taxon>fabids</taxon>
        <taxon>Fabales</taxon>
        <taxon>Fabaceae</taxon>
        <taxon>Papilionoideae</taxon>
        <taxon>50 kb inversion clade</taxon>
        <taxon>NPAAA clade</taxon>
        <taxon>indigoferoid/millettioid clade</taxon>
        <taxon>Phaseoleae</taxon>
        <taxon>Glycine</taxon>
        <taxon>Glycine subgen. Soja</taxon>
    </lineage>
</organism>
<keyword evidence="2 6" id="KW-0479">Metal-binding</keyword>
<evidence type="ECO:0000256" key="1">
    <source>
        <dbReference type="ARBA" id="ARBA00022617"/>
    </source>
</evidence>
<gene>
    <name evidence="8" type="ORF">glysoja_050039</name>
    <name evidence="9" type="ORF">glysoja_050387</name>
</gene>
<comment type="similarity">
    <text evidence="7">Belongs to the cytochrome P450 family.</text>
</comment>
<dbReference type="Proteomes" id="UP000053555">
    <property type="component" value="Unassembled WGS sequence"/>
</dbReference>
<dbReference type="GO" id="GO:0020037">
    <property type="term" value="F:heme binding"/>
    <property type="evidence" value="ECO:0007669"/>
    <property type="project" value="InterPro"/>
</dbReference>
<dbReference type="SUPFAM" id="SSF48264">
    <property type="entry name" value="Cytochrome P450"/>
    <property type="match status" value="1"/>
</dbReference>
<dbReference type="Gene3D" id="1.10.630.10">
    <property type="entry name" value="Cytochrome P450"/>
    <property type="match status" value="1"/>
</dbReference>
<dbReference type="PRINTS" id="PR00463">
    <property type="entry name" value="EP450I"/>
</dbReference>
<sequence length="131" mass="14943">MEDCCVAGYHVPKGTRLLINLWNLQRDPKVWPNPNKFEPERFLTTHHDINFMSQNFELIPFSIGRRSCPGMTFGLQVLHLTLARLLQGFDICTKDGAEVDMTEGLGVALPKEHGLQVMLQPRLPLGLYERL</sequence>
<dbReference type="AlphaFoldDB" id="A0A0B2PVK0"/>
<dbReference type="InterPro" id="IPR050651">
    <property type="entry name" value="Plant_Cytochrome_P450_Monoox"/>
</dbReference>
<dbReference type="InterPro" id="IPR001128">
    <property type="entry name" value="Cyt_P450"/>
</dbReference>
<evidence type="ECO:0000256" key="6">
    <source>
        <dbReference type="PIRSR" id="PIRSR602401-1"/>
    </source>
</evidence>
<dbReference type="PANTHER" id="PTHR47947:SF25">
    <property type="entry name" value="DIMETHYLNONATRIENE SYNTHASE"/>
    <property type="match status" value="1"/>
</dbReference>
<dbReference type="InterPro" id="IPR036396">
    <property type="entry name" value="Cyt_P450_sf"/>
</dbReference>
<dbReference type="EMBL" id="KN662662">
    <property type="protein sequence ID" value="KHN13341.1"/>
    <property type="molecule type" value="Genomic_DNA"/>
</dbReference>
<dbReference type="GO" id="GO:0005506">
    <property type="term" value="F:iron ion binding"/>
    <property type="evidence" value="ECO:0007669"/>
    <property type="project" value="InterPro"/>
</dbReference>
<dbReference type="PROSITE" id="PS00086">
    <property type="entry name" value="CYTOCHROME_P450"/>
    <property type="match status" value="1"/>
</dbReference>
<dbReference type="InterPro" id="IPR002401">
    <property type="entry name" value="Cyt_P450_E_grp-I"/>
</dbReference>
<accession>A0A0B2PVK0</accession>
<dbReference type="GO" id="GO:0046246">
    <property type="term" value="P:terpene biosynthetic process"/>
    <property type="evidence" value="ECO:0007669"/>
    <property type="project" value="TreeGrafter"/>
</dbReference>
<dbReference type="GO" id="GO:0004497">
    <property type="term" value="F:monooxygenase activity"/>
    <property type="evidence" value="ECO:0007669"/>
    <property type="project" value="UniProtKB-KW"/>
</dbReference>
<evidence type="ECO:0000313" key="8">
    <source>
        <dbReference type="EMBL" id="KHN13341.1"/>
    </source>
</evidence>
<evidence type="ECO:0000256" key="3">
    <source>
        <dbReference type="ARBA" id="ARBA00023002"/>
    </source>
</evidence>
<comment type="cofactor">
    <cofactor evidence="6">
        <name>heme</name>
        <dbReference type="ChEBI" id="CHEBI:30413"/>
    </cofactor>
</comment>
<evidence type="ECO:0000256" key="7">
    <source>
        <dbReference type="RuleBase" id="RU000461"/>
    </source>
</evidence>
<evidence type="ECO:0000256" key="2">
    <source>
        <dbReference type="ARBA" id="ARBA00022723"/>
    </source>
</evidence>
<dbReference type="Pfam" id="PF00067">
    <property type="entry name" value="p450"/>
    <property type="match status" value="1"/>
</dbReference>